<feature type="region of interest" description="Disordered" evidence="1">
    <location>
        <begin position="1"/>
        <end position="43"/>
    </location>
</feature>
<gene>
    <name evidence="2" type="ORF">ADH67_06420</name>
</gene>
<protein>
    <submittedName>
        <fullName evidence="2">Uncharacterized protein</fullName>
    </submittedName>
</protein>
<dbReference type="Proteomes" id="UP000214610">
    <property type="component" value="Unassembled WGS sequence"/>
</dbReference>
<dbReference type="EMBL" id="NHMP01000003">
    <property type="protein sequence ID" value="OXE49758.1"/>
    <property type="molecule type" value="Genomic_DNA"/>
</dbReference>
<keyword evidence="3" id="KW-1185">Reference proteome</keyword>
<evidence type="ECO:0000313" key="2">
    <source>
        <dbReference type="EMBL" id="OXE49758.1"/>
    </source>
</evidence>
<accession>A0A227KP50</accession>
<reference evidence="3" key="1">
    <citation type="submission" date="2017-05" db="EMBL/GenBank/DDBJ databases">
        <title>Improved OligoMM genomes.</title>
        <authorList>
            <person name="Garzetti D."/>
        </authorList>
    </citation>
    <scope>NUCLEOTIDE SEQUENCE [LARGE SCALE GENOMIC DNA]</scope>
    <source>
        <strain evidence="3">YL45</strain>
    </source>
</reference>
<comment type="caution">
    <text evidence="2">The sequence shown here is derived from an EMBL/GenBank/DDBJ whole genome shotgun (WGS) entry which is preliminary data.</text>
</comment>
<sequence>MNFRPKKRESHAGLRVFSSLRMAPAVNPKTDQTSKDRLKGGKRGKKVYLNKLFHPSARKLSNNF</sequence>
<organism evidence="2 3">
    <name type="scientific">Turicimonas muris</name>
    <dbReference type="NCBI Taxonomy" id="1796652"/>
    <lineage>
        <taxon>Bacteria</taxon>
        <taxon>Pseudomonadati</taxon>
        <taxon>Pseudomonadota</taxon>
        <taxon>Betaproteobacteria</taxon>
        <taxon>Burkholderiales</taxon>
        <taxon>Sutterellaceae</taxon>
        <taxon>Turicimonas</taxon>
    </lineage>
</organism>
<name>A0A227KP50_9BURK</name>
<evidence type="ECO:0000313" key="3">
    <source>
        <dbReference type="Proteomes" id="UP000214610"/>
    </source>
</evidence>
<dbReference type="AlphaFoldDB" id="A0A227KP50"/>
<evidence type="ECO:0000256" key="1">
    <source>
        <dbReference type="SAM" id="MobiDB-lite"/>
    </source>
</evidence>
<proteinExistence type="predicted"/>